<reference evidence="2" key="2">
    <citation type="submission" date="2023-04" db="EMBL/GenBank/DDBJ databases">
        <authorList>
            <person name="Bruccoleri R.E."/>
            <person name="Oakeley E.J."/>
            <person name="Faust A.-M."/>
            <person name="Dessus-Babus S."/>
            <person name="Altorfer M."/>
            <person name="Burckhardt D."/>
            <person name="Oertli M."/>
            <person name="Naumann U."/>
            <person name="Petersen F."/>
            <person name="Wong J."/>
        </authorList>
    </citation>
    <scope>NUCLEOTIDE SEQUENCE</scope>
    <source>
        <strain evidence="2">GSM-AAB239-AS_SAM_17_03QT</strain>
        <tissue evidence="2">Leaf</tissue>
    </source>
</reference>
<dbReference type="AlphaFoldDB" id="A0AAX6G7P7"/>
<evidence type="ECO:0000313" key="2">
    <source>
        <dbReference type="EMBL" id="KAJ6824503.1"/>
    </source>
</evidence>
<sequence>MNGEDQRSSTGKTESGGNSASGDAHGSAVLGEMPERLRSDGGETSSPVARILKEGAEERTGSGYEMRLELHVQVGDAEVTRRAVAMGTQRLGMVGMKRRWIEVGIRRGWDQAEWLRWIRGRPTGFR</sequence>
<evidence type="ECO:0000313" key="3">
    <source>
        <dbReference type="Proteomes" id="UP001140949"/>
    </source>
</evidence>
<dbReference type="EMBL" id="JANAVB010021999">
    <property type="protein sequence ID" value="KAJ6824503.1"/>
    <property type="molecule type" value="Genomic_DNA"/>
</dbReference>
<evidence type="ECO:0000256" key="1">
    <source>
        <dbReference type="SAM" id="MobiDB-lite"/>
    </source>
</evidence>
<organism evidence="2 3">
    <name type="scientific">Iris pallida</name>
    <name type="common">Sweet iris</name>
    <dbReference type="NCBI Taxonomy" id="29817"/>
    <lineage>
        <taxon>Eukaryota</taxon>
        <taxon>Viridiplantae</taxon>
        <taxon>Streptophyta</taxon>
        <taxon>Embryophyta</taxon>
        <taxon>Tracheophyta</taxon>
        <taxon>Spermatophyta</taxon>
        <taxon>Magnoliopsida</taxon>
        <taxon>Liliopsida</taxon>
        <taxon>Asparagales</taxon>
        <taxon>Iridaceae</taxon>
        <taxon>Iridoideae</taxon>
        <taxon>Irideae</taxon>
        <taxon>Iris</taxon>
    </lineage>
</organism>
<gene>
    <name evidence="2" type="ORF">M6B38_381855</name>
</gene>
<dbReference type="Proteomes" id="UP001140949">
    <property type="component" value="Unassembled WGS sequence"/>
</dbReference>
<reference evidence="2" key="1">
    <citation type="journal article" date="2023" name="GigaByte">
        <title>Genome assembly of the bearded iris, Iris pallida Lam.</title>
        <authorList>
            <person name="Bruccoleri R.E."/>
            <person name="Oakeley E.J."/>
            <person name="Faust A.M.E."/>
            <person name="Altorfer M."/>
            <person name="Dessus-Babus S."/>
            <person name="Burckhardt D."/>
            <person name="Oertli M."/>
            <person name="Naumann U."/>
            <person name="Petersen F."/>
            <person name="Wong J."/>
        </authorList>
    </citation>
    <scope>NUCLEOTIDE SEQUENCE</scope>
    <source>
        <strain evidence="2">GSM-AAB239-AS_SAM_17_03QT</strain>
    </source>
</reference>
<protein>
    <submittedName>
        <fullName evidence="2">Uncharacterized protein</fullName>
    </submittedName>
</protein>
<accession>A0AAX6G7P7</accession>
<proteinExistence type="predicted"/>
<feature type="region of interest" description="Disordered" evidence="1">
    <location>
        <begin position="1"/>
        <end position="49"/>
    </location>
</feature>
<keyword evidence="3" id="KW-1185">Reference proteome</keyword>
<comment type="caution">
    <text evidence="2">The sequence shown here is derived from an EMBL/GenBank/DDBJ whole genome shotgun (WGS) entry which is preliminary data.</text>
</comment>
<feature type="compositionally biased region" description="Polar residues" evidence="1">
    <location>
        <begin position="8"/>
        <end position="21"/>
    </location>
</feature>
<name>A0AAX6G7P7_IRIPA</name>